<organism evidence="7 8">
    <name type="scientific">Sphingobium subterraneum</name>
    <dbReference type="NCBI Taxonomy" id="627688"/>
    <lineage>
        <taxon>Bacteria</taxon>
        <taxon>Pseudomonadati</taxon>
        <taxon>Pseudomonadota</taxon>
        <taxon>Alphaproteobacteria</taxon>
        <taxon>Sphingomonadales</taxon>
        <taxon>Sphingomonadaceae</taxon>
        <taxon>Sphingobium</taxon>
    </lineage>
</organism>
<feature type="transmembrane region" description="Helical" evidence="5">
    <location>
        <begin position="169"/>
        <end position="190"/>
    </location>
</feature>
<dbReference type="PANTHER" id="PTHR43066:SF11">
    <property type="entry name" value="PEPTIDASE S54 RHOMBOID DOMAIN-CONTAINING PROTEIN"/>
    <property type="match status" value="1"/>
</dbReference>
<dbReference type="AlphaFoldDB" id="A0A841IWB8"/>
<feature type="transmembrane region" description="Helical" evidence="5">
    <location>
        <begin position="12"/>
        <end position="33"/>
    </location>
</feature>
<keyword evidence="7" id="KW-0378">Hydrolase</keyword>
<comment type="caution">
    <text evidence="7">The sequence shown here is derived from an EMBL/GenBank/DDBJ whole genome shotgun (WGS) entry which is preliminary data.</text>
</comment>
<sequence>MRSSQGRLAQGRVITLLSVMTFAAFVIVNVFGWSDAAAYVAGFIPARVGHPALMDHAGLPFPAIPAWLTPLSATLVHGGWMHIGFNLLTLIYCGRQVELVLGPRLTLLLYAIGAYAAAAGQWALGPQEVVPMVGASGAISALIGAYALLYSNQQVRAVGPFSASVVRMLWLGAGWVFIQCLVALAGSSSAGASIGSTSLSQIAVGAHVGGFLAGMVLTRPLLRMRFRNGPRSVH</sequence>
<dbReference type="InterPro" id="IPR035952">
    <property type="entry name" value="Rhomboid-like_sf"/>
</dbReference>
<gene>
    <name evidence="7" type="ORF">FHS92_000169</name>
</gene>
<evidence type="ECO:0000256" key="1">
    <source>
        <dbReference type="ARBA" id="ARBA00004141"/>
    </source>
</evidence>
<accession>A0A841IWB8</accession>
<dbReference type="Proteomes" id="UP000552700">
    <property type="component" value="Unassembled WGS sequence"/>
</dbReference>
<comment type="subcellular location">
    <subcellularLocation>
        <location evidence="1">Membrane</location>
        <topology evidence="1">Multi-pass membrane protein</topology>
    </subcellularLocation>
</comment>
<feature type="transmembrane region" description="Helical" evidence="5">
    <location>
        <begin position="105"/>
        <end position="124"/>
    </location>
</feature>
<dbReference type="GO" id="GO:0006508">
    <property type="term" value="P:proteolysis"/>
    <property type="evidence" value="ECO:0007669"/>
    <property type="project" value="UniProtKB-KW"/>
</dbReference>
<feature type="transmembrane region" description="Helical" evidence="5">
    <location>
        <begin position="202"/>
        <end position="222"/>
    </location>
</feature>
<keyword evidence="3 5" id="KW-1133">Transmembrane helix</keyword>
<feature type="transmembrane region" description="Helical" evidence="5">
    <location>
        <begin position="130"/>
        <end position="149"/>
    </location>
</feature>
<evidence type="ECO:0000259" key="6">
    <source>
        <dbReference type="Pfam" id="PF01694"/>
    </source>
</evidence>
<dbReference type="EMBL" id="JACIJP010000001">
    <property type="protein sequence ID" value="MBB6122462.1"/>
    <property type="molecule type" value="Genomic_DNA"/>
</dbReference>
<evidence type="ECO:0000256" key="3">
    <source>
        <dbReference type="ARBA" id="ARBA00022989"/>
    </source>
</evidence>
<keyword evidence="2 5" id="KW-0812">Transmembrane</keyword>
<evidence type="ECO:0000256" key="4">
    <source>
        <dbReference type="ARBA" id="ARBA00023136"/>
    </source>
</evidence>
<keyword evidence="8" id="KW-1185">Reference proteome</keyword>
<proteinExistence type="predicted"/>
<protein>
    <submittedName>
        <fullName evidence="7">Membrane associated rhomboid family serine protease</fullName>
    </submittedName>
</protein>
<evidence type="ECO:0000313" key="8">
    <source>
        <dbReference type="Proteomes" id="UP000552700"/>
    </source>
</evidence>
<evidence type="ECO:0000256" key="5">
    <source>
        <dbReference type="SAM" id="Phobius"/>
    </source>
</evidence>
<dbReference type="Pfam" id="PF01694">
    <property type="entry name" value="Rhomboid"/>
    <property type="match status" value="1"/>
</dbReference>
<evidence type="ECO:0000256" key="2">
    <source>
        <dbReference type="ARBA" id="ARBA00022692"/>
    </source>
</evidence>
<dbReference type="InterPro" id="IPR022764">
    <property type="entry name" value="Peptidase_S54_rhomboid_dom"/>
</dbReference>
<dbReference type="RefSeq" id="WP_184076622.1">
    <property type="nucleotide sequence ID" value="NZ_JACIJP010000001.1"/>
</dbReference>
<evidence type="ECO:0000313" key="7">
    <source>
        <dbReference type="EMBL" id="MBB6122462.1"/>
    </source>
</evidence>
<reference evidence="7 8" key="1">
    <citation type="submission" date="2020-08" db="EMBL/GenBank/DDBJ databases">
        <title>Genomic Encyclopedia of Type Strains, Phase IV (KMG-IV): sequencing the most valuable type-strain genomes for metagenomic binning, comparative biology and taxonomic classification.</title>
        <authorList>
            <person name="Goeker M."/>
        </authorList>
    </citation>
    <scope>NUCLEOTIDE SEQUENCE [LARGE SCALE GENOMIC DNA]</scope>
    <source>
        <strain evidence="7 8">DSM 102255</strain>
    </source>
</reference>
<dbReference type="GO" id="GO:0004252">
    <property type="term" value="F:serine-type endopeptidase activity"/>
    <property type="evidence" value="ECO:0007669"/>
    <property type="project" value="InterPro"/>
</dbReference>
<dbReference type="PANTHER" id="PTHR43066">
    <property type="entry name" value="RHOMBOID-RELATED PROTEIN"/>
    <property type="match status" value="1"/>
</dbReference>
<dbReference type="Gene3D" id="1.20.1540.10">
    <property type="entry name" value="Rhomboid-like"/>
    <property type="match status" value="1"/>
</dbReference>
<name>A0A841IWB8_9SPHN</name>
<keyword evidence="4 5" id="KW-0472">Membrane</keyword>
<feature type="domain" description="Peptidase S54 rhomboid" evidence="6">
    <location>
        <begin position="69"/>
        <end position="222"/>
    </location>
</feature>
<dbReference type="SUPFAM" id="SSF144091">
    <property type="entry name" value="Rhomboid-like"/>
    <property type="match status" value="1"/>
</dbReference>
<keyword evidence="7" id="KW-0645">Protease</keyword>
<dbReference type="GO" id="GO:0016020">
    <property type="term" value="C:membrane"/>
    <property type="evidence" value="ECO:0007669"/>
    <property type="project" value="UniProtKB-SubCell"/>
</dbReference>